<dbReference type="InterPro" id="IPR007627">
    <property type="entry name" value="RNA_pol_sigma70_r2"/>
</dbReference>
<keyword evidence="9" id="KW-0240">DNA-directed RNA polymerase</keyword>
<evidence type="ECO:0000256" key="3">
    <source>
        <dbReference type="ARBA" id="ARBA00023082"/>
    </source>
</evidence>
<dbReference type="EMBL" id="BOMS01000026">
    <property type="protein sequence ID" value="GIE65911.1"/>
    <property type="molecule type" value="Genomic_DNA"/>
</dbReference>
<comment type="similarity">
    <text evidence="1">Belongs to the sigma-70 factor family. ECF subfamily.</text>
</comment>
<dbReference type="PANTHER" id="PTHR43133">
    <property type="entry name" value="RNA POLYMERASE ECF-TYPE SIGMA FACTO"/>
    <property type="match status" value="1"/>
</dbReference>
<gene>
    <name evidence="9" type="ORF">Apa02nite_020190</name>
</gene>
<dbReference type="CDD" id="cd06171">
    <property type="entry name" value="Sigma70_r4"/>
    <property type="match status" value="1"/>
</dbReference>
<dbReference type="RefSeq" id="WP_203824790.1">
    <property type="nucleotide sequence ID" value="NZ_BAAATY010000004.1"/>
</dbReference>
<dbReference type="NCBIfam" id="TIGR02937">
    <property type="entry name" value="sigma70-ECF"/>
    <property type="match status" value="1"/>
</dbReference>
<sequence length="334" mass="36580">MLLRTTGPVSASETEEIVHAAQQGDSRSFALLFQLHYPGMLATAYQLLGHVPDAEDACQDAAITAFGRLGDLRDPSAVRPWLHSIVRNNCRAFLRARRPIPVGVAGEDVLASAEDDPVTRIERSAQRDWIWHALRQLTPAAQIVAMLRYFTENNSYDQIAALCGIPVGTVRSRLSEARRQLSVTLSLTGDERHEATAALNAERREEAVSVLAAVADSVPLSRVAQRWAKDLSFHWPDGTRTTGLQPLIDIIRLDYDAGVGHEITGVVAGVGITIWENAFINPPEDPFHCPPGATWLLRENGGLVTEVRFMRTPRPALPEADGSEDRTFSGHGDS</sequence>
<dbReference type="InterPro" id="IPR013325">
    <property type="entry name" value="RNA_pol_sigma_r2"/>
</dbReference>
<dbReference type="InterPro" id="IPR013249">
    <property type="entry name" value="RNA_pol_sigma70_r4_t2"/>
</dbReference>
<evidence type="ECO:0000259" key="7">
    <source>
        <dbReference type="Pfam" id="PF04542"/>
    </source>
</evidence>
<feature type="region of interest" description="Disordered" evidence="6">
    <location>
        <begin position="314"/>
        <end position="334"/>
    </location>
</feature>
<dbReference type="Pfam" id="PF04542">
    <property type="entry name" value="Sigma70_r2"/>
    <property type="match status" value="1"/>
</dbReference>
<evidence type="ECO:0000313" key="10">
    <source>
        <dbReference type="Proteomes" id="UP000624709"/>
    </source>
</evidence>
<keyword evidence="5" id="KW-0804">Transcription</keyword>
<evidence type="ECO:0000256" key="5">
    <source>
        <dbReference type="ARBA" id="ARBA00023163"/>
    </source>
</evidence>
<keyword evidence="4" id="KW-0238">DNA-binding</keyword>
<dbReference type="PANTHER" id="PTHR43133:SF8">
    <property type="entry name" value="RNA POLYMERASE SIGMA FACTOR HI_1459-RELATED"/>
    <property type="match status" value="1"/>
</dbReference>
<comment type="caution">
    <text evidence="9">The sequence shown here is derived from an EMBL/GenBank/DDBJ whole genome shotgun (WGS) entry which is preliminary data.</text>
</comment>
<feature type="compositionally biased region" description="Basic and acidic residues" evidence="6">
    <location>
        <begin position="323"/>
        <end position="334"/>
    </location>
</feature>
<dbReference type="SUPFAM" id="SSF88659">
    <property type="entry name" value="Sigma3 and sigma4 domains of RNA polymerase sigma factors"/>
    <property type="match status" value="1"/>
</dbReference>
<dbReference type="GO" id="GO:0000428">
    <property type="term" value="C:DNA-directed RNA polymerase complex"/>
    <property type="evidence" value="ECO:0007669"/>
    <property type="project" value="UniProtKB-KW"/>
</dbReference>
<protein>
    <submittedName>
        <fullName evidence="9">DNA-directed RNA polymerase sigma-70 factor</fullName>
    </submittedName>
</protein>
<dbReference type="Pfam" id="PF08281">
    <property type="entry name" value="Sigma70_r4_2"/>
    <property type="match status" value="1"/>
</dbReference>
<feature type="domain" description="RNA polymerase sigma-70 region 2" evidence="7">
    <location>
        <begin position="32"/>
        <end position="98"/>
    </location>
</feature>
<evidence type="ECO:0000256" key="1">
    <source>
        <dbReference type="ARBA" id="ARBA00010641"/>
    </source>
</evidence>
<evidence type="ECO:0000313" key="9">
    <source>
        <dbReference type="EMBL" id="GIE65911.1"/>
    </source>
</evidence>
<evidence type="ECO:0000256" key="2">
    <source>
        <dbReference type="ARBA" id="ARBA00023015"/>
    </source>
</evidence>
<evidence type="ECO:0000256" key="4">
    <source>
        <dbReference type="ARBA" id="ARBA00023125"/>
    </source>
</evidence>
<accession>A0ABQ4B5G4</accession>
<evidence type="ECO:0000259" key="8">
    <source>
        <dbReference type="Pfam" id="PF08281"/>
    </source>
</evidence>
<keyword evidence="10" id="KW-1185">Reference proteome</keyword>
<name>A0ABQ4B5G4_9ACTN</name>
<proteinExistence type="inferred from homology"/>
<dbReference type="InterPro" id="IPR036388">
    <property type="entry name" value="WH-like_DNA-bd_sf"/>
</dbReference>
<keyword evidence="3" id="KW-0731">Sigma factor</keyword>
<dbReference type="InterPro" id="IPR039425">
    <property type="entry name" value="RNA_pol_sigma-70-like"/>
</dbReference>
<reference evidence="9 10" key="1">
    <citation type="submission" date="2021-01" db="EMBL/GenBank/DDBJ databases">
        <title>Whole genome shotgun sequence of Actinoplanes palleronii NBRC 14916.</title>
        <authorList>
            <person name="Komaki H."/>
            <person name="Tamura T."/>
        </authorList>
    </citation>
    <scope>NUCLEOTIDE SEQUENCE [LARGE SCALE GENOMIC DNA]</scope>
    <source>
        <strain evidence="9 10">NBRC 14916</strain>
    </source>
</reference>
<dbReference type="Gene3D" id="1.10.1740.10">
    <property type="match status" value="1"/>
</dbReference>
<dbReference type="Proteomes" id="UP000624709">
    <property type="component" value="Unassembled WGS sequence"/>
</dbReference>
<dbReference type="InterPro" id="IPR014284">
    <property type="entry name" value="RNA_pol_sigma-70_dom"/>
</dbReference>
<keyword evidence="2" id="KW-0805">Transcription regulation</keyword>
<evidence type="ECO:0000256" key="6">
    <source>
        <dbReference type="SAM" id="MobiDB-lite"/>
    </source>
</evidence>
<organism evidence="9 10">
    <name type="scientific">Actinoplanes palleronii</name>
    <dbReference type="NCBI Taxonomy" id="113570"/>
    <lineage>
        <taxon>Bacteria</taxon>
        <taxon>Bacillati</taxon>
        <taxon>Actinomycetota</taxon>
        <taxon>Actinomycetes</taxon>
        <taxon>Micromonosporales</taxon>
        <taxon>Micromonosporaceae</taxon>
        <taxon>Actinoplanes</taxon>
    </lineage>
</organism>
<dbReference type="Gene3D" id="1.10.10.10">
    <property type="entry name" value="Winged helix-like DNA-binding domain superfamily/Winged helix DNA-binding domain"/>
    <property type="match status" value="1"/>
</dbReference>
<feature type="domain" description="RNA polymerase sigma factor 70 region 4 type 2" evidence="8">
    <location>
        <begin position="128"/>
        <end position="181"/>
    </location>
</feature>
<dbReference type="InterPro" id="IPR013324">
    <property type="entry name" value="RNA_pol_sigma_r3/r4-like"/>
</dbReference>
<dbReference type="SUPFAM" id="SSF88946">
    <property type="entry name" value="Sigma2 domain of RNA polymerase sigma factors"/>
    <property type="match status" value="1"/>
</dbReference>